<dbReference type="Gramene" id="OPUNC01G24710.4">
    <property type="protein sequence ID" value="OPUNC01G24710.4"/>
    <property type="gene ID" value="OPUNC01G24710"/>
</dbReference>
<feature type="chain" id="PRO_5002364093" description="GDSL esterase/lipase" evidence="6">
    <location>
        <begin position="34"/>
        <end position="1142"/>
    </location>
</feature>
<keyword evidence="2 6" id="KW-0732">Signal</keyword>
<dbReference type="GO" id="GO:0016788">
    <property type="term" value="F:hydrolase activity, acting on ester bonds"/>
    <property type="evidence" value="ECO:0007669"/>
    <property type="project" value="InterPro"/>
</dbReference>
<evidence type="ECO:0008006" key="9">
    <source>
        <dbReference type="Google" id="ProtNLM"/>
    </source>
</evidence>
<evidence type="ECO:0000256" key="6">
    <source>
        <dbReference type="SAM" id="SignalP"/>
    </source>
</evidence>
<evidence type="ECO:0000256" key="1">
    <source>
        <dbReference type="ARBA" id="ARBA00008668"/>
    </source>
</evidence>
<dbReference type="PANTHER" id="PTHR22835:SF663">
    <property type="entry name" value="LIPASE-LIKE"/>
    <property type="match status" value="1"/>
</dbReference>
<dbReference type="SUPFAM" id="SSF52266">
    <property type="entry name" value="SGNH hydrolase"/>
    <property type="match status" value="1"/>
</dbReference>
<name>A0A0E0JLT3_ORYPU</name>
<evidence type="ECO:0000256" key="4">
    <source>
        <dbReference type="ARBA" id="ARBA00023180"/>
    </source>
</evidence>
<dbReference type="EnsemblPlants" id="OPUNC01G24710.4">
    <property type="protein sequence ID" value="OPUNC01G24710.4"/>
    <property type="gene ID" value="OPUNC01G24710"/>
</dbReference>
<reference evidence="7" key="1">
    <citation type="submission" date="2015-04" db="UniProtKB">
        <authorList>
            <consortium name="EnsemblPlants"/>
        </authorList>
    </citation>
    <scope>IDENTIFICATION</scope>
</reference>
<dbReference type="Proteomes" id="UP000026962">
    <property type="component" value="Chromosome 1"/>
</dbReference>
<accession>A0A0E0JLT3</accession>
<dbReference type="Gene3D" id="3.40.50.1110">
    <property type="entry name" value="SGNH hydrolase"/>
    <property type="match status" value="3"/>
</dbReference>
<feature type="signal peptide" evidence="6">
    <location>
        <begin position="1"/>
        <end position="33"/>
    </location>
</feature>
<evidence type="ECO:0000256" key="5">
    <source>
        <dbReference type="SAM" id="MobiDB-lite"/>
    </source>
</evidence>
<dbReference type="OMA" id="CSSIYLT"/>
<dbReference type="AlphaFoldDB" id="A0A0E0JLT3"/>
<dbReference type="PANTHER" id="PTHR22835">
    <property type="entry name" value="ZINC FINGER FYVE DOMAIN CONTAINING PROTEIN"/>
    <property type="match status" value="1"/>
</dbReference>
<organism evidence="7">
    <name type="scientific">Oryza punctata</name>
    <name type="common">Red rice</name>
    <dbReference type="NCBI Taxonomy" id="4537"/>
    <lineage>
        <taxon>Eukaryota</taxon>
        <taxon>Viridiplantae</taxon>
        <taxon>Streptophyta</taxon>
        <taxon>Embryophyta</taxon>
        <taxon>Tracheophyta</taxon>
        <taxon>Spermatophyta</taxon>
        <taxon>Magnoliopsida</taxon>
        <taxon>Liliopsida</taxon>
        <taxon>Poales</taxon>
        <taxon>Poaceae</taxon>
        <taxon>BOP clade</taxon>
        <taxon>Oryzoideae</taxon>
        <taxon>Oryzeae</taxon>
        <taxon>Oryzinae</taxon>
        <taxon>Oryza</taxon>
    </lineage>
</organism>
<dbReference type="CDD" id="cd01837">
    <property type="entry name" value="SGNH_plant_lipase_like"/>
    <property type="match status" value="2"/>
</dbReference>
<evidence type="ECO:0000256" key="3">
    <source>
        <dbReference type="ARBA" id="ARBA00022801"/>
    </source>
</evidence>
<dbReference type="Pfam" id="PF00657">
    <property type="entry name" value="Lipase_GDSL"/>
    <property type="match status" value="2"/>
</dbReference>
<dbReference type="InterPro" id="IPR036514">
    <property type="entry name" value="SGNH_hydro_sf"/>
</dbReference>
<keyword evidence="8" id="KW-1185">Reference proteome</keyword>
<sequence>MDSFSTSGRRGGGLLSPAAVVVAVAVLLSAAEAAMEEPCYPRLFSFGDSLTDTGNFAFIFGNDSREPALRPPYGETFFHRATGRFSDGRLVVDFIADALGLPFVRPYWSGRTAGDFACGANFAVGGATALSPDFFRARGVPMADIVHLDMEMKWFRDLLKLLCPGDLAGCTGMMNQSLFLVGEIGGNDYNLPLLSGVSITKIRSFTPSVISKISSTITELIGLGAKTLVVPSNLPIGCVPNYLMIFKSSKKEDYEPETGCLRWMNEFSQYHNKLLIDELEKLRKLHPDVTIIYADYYGSAMEVFLSPEQFGIEDPLAACCGGGGPYGVSGTARCGYGEYKVCDDPQKFGSWDGFHPSEAAYKAIAIGLLRGSYTKPSIATTTNSCPQITELSSSVEYKVLYDLTAELFYTAWLLPNERVRGYKETTTFFGHLGCVADAAVMSLLVDGISYERDYTAEPIPVAASPSGPTTTSSRTAEANGSVGRMVSSTSGGGAGLLSPPAVVLAVAVVLSAAAAAQALAPPCYPRVFSFGDSLADTGNIPFIFGNDSRWPSLWPPYGETFFHSATGRASNGRLIIDFIAEAMGMPFVRPYWGGQTAGDFASGANFAVGGATALGPDFFRERGVPTDDDVVHLDMEMKWFRDLLGMLCAGDMDGCKGMMNQSLFLIGEIGGNDYNHPLMSGVSIEKIRSFTPSVIAKISSTITVSNMPMLQLFIYLELLFREAIQYYIACNATELSSQELIGLGAKTLVVPGNLPIGCIPRYLMQFESDKKEDYEPEIGCLRWMNEFSQYHNKLLIDELKNLRKLHPDVAIIYADYYGAAMEIFLSPEQFGIEDPLVACCGGGGPYGVSASAGCGYGEYKVCDDPAKYASWDGLHPSEAAYKGIAIGLLRGSYTQPPIASITDSCPQIIGLGSSVESKFSTRAERKNGFLHLREKRTTPLDCGSSAGGRGCAVVGITAAGGAMLPTRPALAVAPYGETFFHHATGRASNGRLIIDFIAGGPRGTSITGPHGANFAAGGATALSPDFYRERGVPVPDTVHLDMEMNWFRDLLQRHDSEKLVAMITTILLIIGRVSVRKIRSFTPSVIAKIFSTITELIGLRAKTLVVPGNIPIGCIPNYLMIFKSCKKEDYEPETGCLRWMND</sequence>
<dbReference type="HOGENOM" id="CLU_002843_0_0_1"/>
<dbReference type="InterPro" id="IPR001087">
    <property type="entry name" value="GDSL"/>
</dbReference>
<protein>
    <recommendedName>
        <fullName evidence="9">GDSL esterase/lipase</fullName>
    </recommendedName>
</protein>
<evidence type="ECO:0000313" key="8">
    <source>
        <dbReference type="Proteomes" id="UP000026962"/>
    </source>
</evidence>
<feature type="compositionally biased region" description="Low complexity" evidence="5">
    <location>
        <begin position="461"/>
        <end position="476"/>
    </location>
</feature>
<dbReference type="InterPro" id="IPR035669">
    <property type="entry name" value="SGNH_plant_lipase-like"/>
</dbReference>
<proteinExistence type="inferred from homology"/>
<evidence type="ECO:0000313" key="7">
    <source>
        <dbReference type="EnsemblPlants" id="OPUNC01G24710.4"/>
    </source>
</evidence>
<keyword evidence="4" id="KW-0325">Glycoprotein</keyword>
<evidence type="ECO:0000256" key="2">
    <source>
        <dbReference type="ARBA" id="ARBA00022729"/>
    </source>
</evidence>
<keyword evidence="3" id="KW-0378">Hydrolase</keyword>
<feature type="region of interest" description="Disordered" evidence="5">
    <location>
        <begin position="461"/>
        <end position="484"/>
    </location>
</feature>
<reference evidence="7" key="2">
    <citation type="submission" date="2018-05" db="EMBL/GenBank/DDBJ databases">
        <title>OpunRS2 (Oryza punctata Reference Sequence Version 2).</title>
        <authorList>
            <person name="Zhang J."/>
            <person name="Kudrna D."/>
            <person name="Lee S."/>
            <person name="Talag J."/>
            <person name="Welchert J."/>
            <person name="Wing R.A."/>
        </authorList>
    </citation>
    <scope>NUCLEOTIDE SEQUENCE [LARGE SCALE GENOMIC DNA]</scope>
</reference>
<comment type="similarity">
    <text evidence="1">Belongs to the 'GDSL' lipolytic enzyme family.</text>
</comment>